<dbReference type="GeneID" id="84894194"/>
<dbReference type="Pfam" id="PF13508">
    <property type="entry name" value="Acetyltransf_7"/>
    <property type="match status" value="1"/>
</dbReference>
<dbReference type="AlphaFoldDB" id="A0A0M5L173"/>
<dbReference type="KEGG" id="cbq:AL705_00915"/>
<keyword evidence="2" id="KW-0012">Acyltransferase</keyword>
<dbReference type="GO" id="GO:0005737">
    <property type="term" value="C:cytoplasm"/>
    <property type="evidence" value="ECO:0007669"/>
    <property type="project" value="InterPro"/>
</dbReference>
<evidence type="ECO:0000313" key="6">
    <source>
        <dbReference type="Proteomes" id="UP000068137"/>
    </source>
</evidence>
<reference evidence="4 6" key="1">
    <citation type="journal article" date="2015" name="Genome Announc.">
        <title>Complete Genome Sequences for Two Strains of a Novel Fastidious, Partially Acid-Fast, Gram-Positive Corynebacterineae Bacterium, Derived from Human Clinical Samples.</title>
        <authorList>
            <person name="Nicholson A.C."/>
            <person name="Bell M."/>
            <person name="Humrighouse B.W."/>
            <person name="McQuiston J.R."/>
        </authorList>
    </citation>
    <scope>NUCLEOTIDE SEQUENCE [LARGE SCALE GENOMIC DNA]</scope>
    <source>
        <strain evidence="4 6">X1698</strain>
    </source>
</reference>
<dbReference type="CDD" id="cd04301">
    <property type="entry name" value="NAT_SF"/>
    <property type="match status" value="1"/>
</dbReference>
<name>A0A0M5L173_9ACTN</name>
<reference evidence="4" key="2">
    <citation type="journal article" date="2016" name="Int. J. Syst. Evol. Microbiol.">
        <title>Lawsonella clevelandensis gen. nov., sp. nov., a new member of the suborder Corynebacterineae isolated from human abscesses.</title>
        <authorList>
            <person name="Bell M.E."/>
            <person name="Bernard K.A."/>
            <person name="Harrington S.M."/>
            <person name="Patel N.B."/>
            <person name="Tucker T.A."/>
            <person name="Metcalfe M.G."/>
            <person name="McQuiston J.R."/>
        </authorList>
    </citation>
    <scope>NUCLEOTIDE SEQUENCE</scope>
    <source>
        <strain evidence="4">X1698</strain>
    </source>
</reference>
<evidence type="ECO:0000313" key="4">
    <source>
        <dbReference type="EMBL" id="ALE18517.1"/>
    </source>
</evidence>
<dbReference type="NCBIfam" id="NF005921">
    <property type="entry name" value="PRK07922.1"/>
    <property type="match status" value="1"/>
</dbReference>
<feature type="domain" description="N-acetyltransferase" evidence="3">
    <location>
        <begin position="12"/>
        <end position="147"/>
    </location>
</feature>
<dbReference type="SUPFAM" id="SSF55729">
    <property type="entry name" value="Acyl-CoA N-acyltransferases (Nat)"/>
    <property type="match status" value="1"/>
</dbReference>
<dbReference type="Gene3D" id="3.40.630.30">
    <property type="match status" value="1"/>
</dbReference>
<organism evidence="4 6">
    <name type="scientific">Lawsonella clevelandensis</name>
    <dbReference type="NCBI Taxonomy" id="1528099"/>
    <lineage>
        <taxon>Bacteria</taxon>
        <taxon>Bacillati</taxon>
        <taxon>Actinomycetota</taxon>
        <taxon>Actinomycetes</taxon>
        <taxon>Mycobacteriales</taxon>
        <taxon>Lawsonellaceae</taxon>
        <taxon>Lawsonella</taxon>
    </lineage>
</organism>
<sequence length="181" mass="19595">MTNTPAAGSTAVSVRAATTHDVPGIKALVDIYAGKILLAKNLIDIYEALQEYVVVEVDGQIVGCGALHVLWSDLGELRTVAVHPDNQGQRLGHKIVTTLLSKACALGLKRVFVLTFEVDFFARYGFEEIEGTPVSRPIYDQMLRSYDAGVAEFLDLSSVKPNTLGNTRMLAHVGPHCATLQ</sequence>
<dbReference type="GO" id="GO:0004042">
    <property type="term" value="F:L-glutamate N-acetyltransferase activity"/>
    <property type="evidence" value="ECO:0007669"/>
    <property type="project" value="InterPro"/>
</dbReference>
<evidence type="ECO:0000256" key="1">
    <source>
        <dbReference type="ARBA" id="ARBA00022679"/>
    </source>
</evidence>
<evidence type="ECO:0000313" key="7">
    <source>
        <dbReference type="Proteomes" id="UP000324288"/>
    </source>
</evidence>
<accession>A0A0M5L173</accession>
<dbReference type="InterPro" id="IPR016181">
    <property type="entry name" value="Acyl_CoA_acyltransferase"/>
</dbReference>
<dbReference type="RefSeq" id="WP_053961412.1">
    <property type="nucleotide sequence ID" value="NZ_CAMJVL010000018.1"/>
</dbReference>
<dbReference type="GO" id="GO:0006526">
    <property type="term" value="P:L-arginine biosynthetic process"/>
    <property type="evidence" value="ECO:0007669"/>
    <property type="project" value="InterPro"/>
</dbReference>
<dbReference type="STRING" id="1528099.AL705_00915"/>
<gene>
    <name evidence="5" type="primary">argA</name>
    <name evidence="4" type="ORF">AL705_00915</name>
    <name evidence="5" type="ORF">LC603019_00191</name>
</gene>
<keyword evidence="7" id="KW-1185">Reference proteome</keyword>
<dbReference type="InterPro" id="IPR000182">
    <property type="entry name" value="GNAT_dom"/>
</dbReference>
<dbReference type="PATRIC" id="fig|1528099.3.peg.187"/>
<protein>
    <submittedName>
        <fullName evidence="5">Amino-acid acetyltransferase</fullName>
    </submittedName>
    <submittedName>
        <fullName evidence="4">N-acetylglutamate synthase</fullName>
    </submittedName>
</protein>
<dbReference type="PANTHER" id="PTHR30602">
    <property type="entry name" value="AMINO-ACID ACETYLTRANSFERASE"/>
    <property type="match status" value="1"/>
</dbReference>
<dbReference type="OrthoDB" id="9793138at2"/>
<reference evidence="5 7" key="3">
    <citation type="submission" date="2019-04" db="EMBL/GenBank/DDBJ databases">
        <authorList>
            <person name="Seth-Smith MB H."/>
            <person name="Seth-Smith H."/>
        </authorList>
    </citation>
    <scope>NUCLEOTIDE SEQUENCE [LARGE SCALE GENOMIC DNA]</scope>
    <source>
        <strain evidence="5">USB-603019</strain>
    </source>
</reference>
<evidence type="ECO:0000256" key="2">
    <source>
        <dbReference type="ARBA" id="ARBA00023315"/>
    </source>
</evidence>
<proteinExistence type="predicted"/>
<dbReference type="PANTHER" id="PTHR30602:SF12">
    <property type="entry name" value="AMINO-ACID ACETYLTRANSFERASE NAGS1, CHLOROPLASTIC-RELATED"/>
    <property type="match status" value="1"/>
</dbReference>
<dbReference type="EMBL" id="LR584267">
    <property type="protein sequence ID" value="VHN99760.1"/>
    <property type="molecule type" value="Genomic_DNA"/>
</dbReference>
<keyword evidence="1 5" id="KW-0808">Transferase</keyword>
<evidence type="ECO:0000313" key="5">
    <source>
        <dbReference type="EMBL" id="VHN99760.1"/>
    </source>
</evidence>
<dbReference type="Proteomes" id="UP000324288">
    <property type="component" value="Chromosome"/>
</dbReference>
<dbReference type="InterPro" id="IPR010167">
    <property type="entry name" value="NH2A_AcTrfase"/>
</dbReference>
<evidence type="ECO:0000259" key="3">
    <source>
        <dbReference type="PROSITE" id="PS51186"/>
    </source>
</evidence>
<dbReference type="Proteomes" id="UP000068137">
    <property type="component" value="Chromosome"/>
</dbReference>
<dbReference type="PROSITE" id="PS51186">
    <property type="entry name" value="GNAT"/>
    <property type="match status" value="1"/>
</dbReference>
<dbReference type="EMBL" id="CP012390">
    <property type="protein sequence ID" value="ALE18517.1"/>
    <property type="molecule type" value="Genomic_DNA"/>
</dbReference>